<feature type="coiled-coil region" evidence="9">
    <location>
        <begin position="77"/>
        <end position="118"/>
    </location>
</feature>
<evidence type="ECO:0000256" key="8">
    <source>
        <dbReference type="PROSITE-ProRule" id="PRU00708"/>
    </source>
</evidence>
<dbReference type="GO" id="GO:0005739">
    <property type="term" value="C:mitochondrion"/>
    <property type="evidence" value="ECO:0007669"/>
    <property type="project" value="UniProtKB-SubCell"/>
</dbReference>
<dbReference type="Proteomes" id="UP000094236">
    <property type="component" value="Unassembled WGS sequence"/>
</dbReference>
<dbReference type="PANTHER" id="PTHR47447:SF17">
    <property type="entry name" value="OS12G0638900 PROTEIN"/>
    <property type="match status" value="1"/>
</dbReference>
<comment type="subunit">
    <text evidence="6">Binds to mitochondrial small subunit 15S rRNA.</text>
</comment>
<gene>
    <name evidence="10" type="ORF">PACTADRAFT_35159</name>
</gene>
<organism evidence="10 11">
    <name type="scientific">Pachysolen tannophilus NRRL Y-2460</name>
    <dbReference type="NCBI Taxonomy" id="669874"/>
    <lineage>
        <taxon>Eukaryota</taxon>
        <taxon>Fungi</taxon>
        <taxon>Dikarya</taxon>
        <taxon>Ascomycota</taxon>
        <taxon>Saccharomycotina</taxon>
        <taxon>Pichiomycetes</taxon>
        <taxon>Pachysolenaceae</taxon>
        <taxon>Pachysolen</taxon>
    </lineage>
</organism>
<evidence type="ECO:0000313" key="11">
    <source>
        <dbReference type="Proteomes" id="UP000094236"/>
    </source>
</evidence>
<comment type="subcellular location">
    <subcellularLocation>
        <location evidence="1">Mitochondrion</location>
    </subcellularLocation>
</comment>
<feature type="repeat" description="PPR" evidence="8">
    <location>
        <begin position="386"/>
        <end position="420"/>
    </location>
</feature>
<keyword evidence="11" id="KW-1185">Reference proteome</keyword>
<sequence>MSYLNVGHNQNLFRILNSGNRLRAVNLILARNIVNVRRKYNSSYKKRPASLFLEKEVSEIHDEKPQPRETAASIWLKRERERKAKQEEAELGRKLKELENLKERLTKEILQQNELTKRKQIEKELDIISSDDRFLEDDVDNLVNDLLLDENKKEERNEKFLLEAQGILSLKEKKKTNEIMSEEKKKSLFSGLKTTEKQIFLPEKVIKRIGDSISHVNTVEFEDWESVIKDLYYNKNGFKGFDQFEVTRLIQNIPNRQKPKNMELIDEMLFQANIEKDRYLYDLFISSYSNDAKYGLLVDSFFQEMKQHNFQPTVYTFGNLIKSFGKRNDIKSINKMLQEMKLVYKIAPTLKIYTNILQICVKLNDYKEAVEIFDTMKFQSLSTQPDSKAYQSIVIAHVLNDNIEKALDLYDEMVTNHPKPLIPTGLTLLVLAKGCAKREELLLKGWEFIFEYHEKNHPLNSQVIESMMYLAAYDGDLTFTRALYNTLFEARWDSENKKLSNPGSTPLTLLFVAYARFKVDRDPVTLRHPQIQLLRKRTINSTNYNFDSNAPPFLPMEEIKNDKAILAESNAIWAYNLMKSPDVINKRVIGSFLFISARKGESISEFKKRFENVTYLDETGLQKEEGKHVIIENEEEIYNTSTFEELKEQPPAIRIGNSISLKFPRTHDIYNLAIDAAKFFKDIEFANKIWVERGKFRNTLNYKSLSADEKYAKDFEFAQYIISTFAELGLLEDARKIILSTKSSFNWKWLHLRSTFVAAEKLGDETCKETIREVLQENSYKLKRNAGAYYHPKSAS</sequence>
<dbReference type="OrthoDB" id="185373at2759"/>
<comment type="similarity">
    <text evidence="2">Belongs to the CCM1 family.</text>
</comment>
<name>A0A1E4TRJ8_PACTA</name>
<evidence type="ECO:0000256" key="1">
    <source>
        <dbReference type="ARBA" id="ARBA00004173"/>
    </source>
</evidence>
<dbReference type="Pfam" id="PF01535">
    <property type="entry name" value="PPR"/>
    <property type="match status" value="1"/>
</dbReference>
<keyword evidence="9" id="KW-0175">Coiled coil</keyword>
<dbReference type="Pfam" id="PF13812">
    <property type="entry name" value="PPR_3"/>
    <property type="match status" value="1"/>
</dbReference>
<evidence type="ECO:0000256" key="9">
    <source>
        <dbReference type="SAM" id="Coils"/>
    </source>
</evidence>
<dbReference type="STRING" id="669874.A0A1E4TRJ8"/>
<dbReference type="InterPro" id="IPR011990">
    <property type="entry name" value="TPR-like_helical_dom_sf"/>
</dbReference>
<reference evidence="11" key="1">
    <citation type="submission" date="2016-05" db="EMBL/GenBank/DDBJ databases">
        <title>Comparative genomics of biotechnologically important yeasts.</title>
        <authorList>
            <consortium name="DOE Joint Genome Institute"/>
            <person name="Riley R."/>
            <person name="Haridas S."/>
            <person name="Wolfe K.H."/>
            <person name="Lopes M.R."/>
            <person name="Hittinger C.T."/>
            <person name="Goker M."/>
            <person name="Salamov A."/>
            <person name="Wisecaver J."/>
            <person name="Long T.M."/>
            <person name="Aerts A.L."/>
            <person name="Barry K."/>
            <person name="Choi C."/>
            <person name="Clum A."/>
            <person name="Coughlan A.Y."/>
            <person name="Deshpande S."/>
            <person name="Douglass A.P."/>
            <person name="Hanson S.J."/>
            <person name="Klenk H.-P."/>
            <person name="Labutti K."/>
            <person name="Lapidus A."/>
            <person name="Lindquist E."/>
            <person name="Lipzen A."/>
            <person name="Meier-Kolthoff J.P."/>
            <person name="Ohm R.A."/>
            <person name="Otillar R.P."/>
            <person name="Pangilinan J."/>
            <person name="Peng Y."/>
            <person name="Rokas A."/>
            <person name="Rosa C.A."/>
            <person name="Scheuner C."/>
            <person name="Sibirny A.A."/>
            <person name="Slot J.C."/>
            <person name="Stielow J.B."/>
            <person name="Sun H."/>
            <person name="Kurtzman C.P."/>
            <person name="Blackwell M."/>
            <person name="Grigoriev I.V."/>
            <person name="Jeffries T.W."/>
        </authorList>
    </citation>
    <scope>NUCLEOTIDE SEQUENCE [LARGE SCALE GENOMIC DNA]</scope>
    <source>
        <strain evidence="11">NRRL Y-2460</strain>
    </source>
</reference>
<proteinExistence type="inferred from homology"/>
<dbReference type="PROSITE" id="PS51375">
    <property type="entry name" value="PPR"/>
    <property type="match status" value="1"/>
</dbReference>
<keyword evidence="3" id="KW-0677">Repeat</keyword>
<evidence type="ECO:0000256" key="3">
    <source>
        <dbReference type="ARBA" id="ARBA00022737"/>
    </source>
</evidence>
<comment type="function">
    <text evidence="5">Regulates mitochondrial small subunit maturation by controlling 15S rRNA 5'-end processing. Localizes to the 5' precursor of the 15S rRNA in a position that is subsequently occupied by mS47 in the mature yeast mtSSU. Uses structure and sequence-specific RNA recognition, binding to a single-stranded region of the precursor and specifically recognizing bases -6 to -1. The exchange of Ccm1 for mS47 is coupled to the irreversible removal of precursor rRNA that is accompanied by conformational changes of the mitoribosomal proteins uS5m and mS26. These conformational changes signal completion of 5'-end rRNA processing through protection of the mature 5'-end of the 15S rRNA and stabilization of mS47. The removal of the 5' precursor together with the dissociation of Ccm1 may be catalyzed by the 5'-3' exoribonuclease Pet127. Involved in the specific removal of group I introns in mitochondrial encoded transcripts.</text>
</comment>
<evidence type="ECO:0000256" key="7">
    <source>
        <dbReference type="ARBA" id="ARBA00044527"/>
    </source>
</evidence>
<keyword evidence="4" id="KW-0508">mRNA splicing</keyword>
<evidence type="ECO:0000256" key="5">
    <source>
        <dbReference type="ARBA" id="ARBA00044493"/>
    </source>
</evidence>
<dbReference type="AlphaFoldDB" id="A0A1E4TRJ8"/>
<evidence type="ECO:0000256" key="4">
    <source>
        <dbReference type="ARBA" id="ARBA00023187"/>
    </source>
</evidence>
<dbReference type="Gene3D" id="1.25.40.10">
    <property type="entry name" value="Tetratricopeptide repeat domain"/>
    <property type="match status" value="2"/>
</dbReference>
<dbReference type="GO" id="GO:0008380">
    <property type="term" value="P:RNA splicing"/>
    <property type="evidence" value="ECO:0007669"/>
    <property type="project" value="UniProtKB-KW"/>
</dbReference>
<dbReference type="InterPro" id="IPR002885">
    <property type="entry name" value="PPR_rpt"/>
</dbReference>
<dbReference type="PANTHER" id="PTHR47447">
    <property type="entry name" value="OS03G0856100 PROTEIN"/>
    <property type="match status" value="1"/>
</dbReference>
<evidence type="ECO:0000313" key="10">
    <source>
        <dbReference type="EMBL" id="ODV94354.1"/>
    </source>
</evidence>
<dbReference type="EMBL" id="KV454016">
    <property type="protein sequence ID" value="ODV94354.1"/>
    <property type="molecule type" value="Genomic_DNA"/>
</dbReference>
<keyword evidence="4" id="KW-0507">mRNA processing</keyword>
<accession>A0A1E4TRJ8</accession>
<evidence type="ECO:0000256" key="2">
    <source>
        <dbReference type="ARBA" id="ARBA00006192"/>
    </source>
</evidence>
<protein>
    <recommendedName>
        <fullName evidence="7">Mitochondrial 15S rRNA processing factor CCM1</fullName>
    </recommendedName>
</protein>
<evidence type="ECO:0000256" key="6">
    <source>
        <dbReference type="ARBA" id="ARBA00044511"/>
    </source>
</evidence>